<evidence type="ECO:0000313" key="2">
    <source>
        <dbReference type="EMBL" id="ATQ69985.1"/>
    </source>
</evidence>
<dbReference type="KEGG" id="mtw:CQW49_20425"/>
<organism evidence="2 3">
    <name type="scientific">Methylosinus trichosporium (strain ATCC 35070 / NCIMB 11131 / UNIQEM 75 / OB3b)</name>
    <dbReference type="NCBI Taxonomy" id="595536"/>
    <lineage>
        <taxon>Bacteria</taxon>
        <taxon>Pseudomonadati</taxon>
        <taxon>Pseudomonadota</taxon>
        <taxon>Alphaproteobacteria</taxon>
        <taxon>Hyphomicrobiales</taxon>
        <taxon>Methylocystaceae</taxon>
        <taxon>Methylosinus</taxon>
    </lineage>
</organism>
<evidence type="ECO:0000313" key="3">
    <source>
        <dbReference type="Proteomes" id="UP000230709"/>
    </source>
</evidence>
<feature type="region of interest" description="Disordered" evidence="1">
    <location>
        <begin position="1"/>
        <end position="34"/>
    </location>
</feature>
<name>A0A2D2D4U7_METT3</name>
<sequence>MAFSRFDGAQRASLKARGPSAALEREGPSISMQQATRRRGLGLIDIRLMILRRSIRIMGPARARA</sequence>
<keyword evidence="3" id="KW-1185">Reference proteome</keyword>
<evidence type="ECO:0000256" key="1">
    <source>
        <dbReference type="SAM" id="MobiDB-lite"/>
    </source>
</evidence>
<dbReference type="EMBL" id="CP023737">
    <property type="protein sequence ID" value="ATQ69985.1"/>
    <property type="molecule type" value="Genomic_DNA"/>
</dbReference>
<proteinExistence type="predicted"/>
<accession>A0A2D2D4U7</accession>
<dbReference type="AlphaFoldDB" id="A0A2D2D4U7"/>
<protein>
    <submittedName>
        <fullName evidence="2">Uncharacterized protein</fullName>
    </submittedName>
</protein>
<reference evidence="3" key="1">
    <citation type="submission" date="2017-10" db="EMBL/GenBank/DDBJ databases">
        <title>Completed PacBio SMRT sequence of Methylosinus trichosporium OB3b reveals presence of a third large plasmid.</title>
        <authorList>
            <person name="Charles T.C."/>
            <person name="Lynch M.D.J."/>
            <person name="Heil J.R."/>
            <person name="Cheng J."/>
        </authorList>
    </citation>
    <scope>NUCLEOTIDE SEQUENCE [LARGE SCALE GENOMIC DNA]</scope>
    <source>
        <strain evidence="3">OB3b</strain>
    </source>
</reference>
<dbReference type="Proteomes" id="UP000230709">
    <property type="component" value="Chromosome"/>
</dbReference>
<gene>
    <name evidence="2" type="ORF">CQW49_20425</name>
</gene>